<feature type="region of interest" description="Disordered" evidence="2">
    <location>
        <begin position="1"/>
        <end position="32"/>
    </location>
</feature>
<keyword evidence="4" id="KW-1185">Reference proteome</keyword>
<proteinExistence type="predicted"/>
<name>A0ABR1HBS1_9HYPO</name>
<feature type="compositionally biased region" description="Low complexity" evidence="2">
    <location>
        <begin position="308"/>
        <end position="321"/>
    </location>
</feature>
<feature type="coiled-coil region" evidence="1">
    <location>
        <begin position="628"/>
        <end position="655"/>
    </location>
</feature>
<protein>
    <submittedName>
        <fullName evidence="3">Uncharacterized protein</fullName>
    </submittedName>
</protein>
<organism evidence="3 4">
    <name type="scientific">Neonectria magnoliae</name>
    <dbReference type="NCBI Taxonomy" id="2732573"/>
    <lineage>
        <taxon>Eukaryota</taxon>
        <taxon>Fungi</taxon>
        <taxon>Dikarya</taxon>
        <taxon>Ascomycota</taxon>
        <taxon>Pezizomycotina</taxon>
        <taxon>Sordariomycetes</taxon>
        <taxon>Hypocreomycetidae</taxon>
        <taxon>Hypocreales</taxon>
        <taxon>Nectriaceae</taxon>
        <taxon>Neonectria</taxon>
    </lineage>
</organism>
<feature type="region of interest" description="Disordered" evidence="2">
    <location>
        <begin position="835"/>
        <end position="870"/>
    </location>
</feature>
<dbReference type="EMBL" id="JAZAVK010000164">
    <property type="protein sequence ID" value="KAK7418570.1"/>
    <property type="molecule type" value="Genomic_DNA"/>
</dbReference>
<evidence type="ECO:0000256" key="2">
    <source>
        <dbReference type="SAM" id="MobiDB-lite"/>
    </source>
</evidence>
<feature type="compositionally biased region" description="Basic and acidic residues" evidence="2">
    <location>
        <begin position="87"/>
        <end position="102"/>
    </location>
</feature>
<evidence type="ECO:0000256" key="1">
    <source>
        <dbReference type="SAM" id="Coils"/>
    </source>
</evidence>
<feature type="region of interest" description="Disordered" evidence="2">
    <location>
        <begin position="87"/>
        <end position="121"/>
    </location>
</feature>
<feature type="coiled-coil region" evidence="1">
    <location>
        <begin position="429"/>
        <end position="463"/>
    </location>
</feature>
<feature type="compositionally biased region" description="Pro residues" evidence="2">
    <location>
        <begin position="185"/>
        <end position="196"/>
    </location>
</feature>
<reference evidence="3 4" key="1">
    <citation type="journal article" date="2025" name="Microbiol. Resour. Announc.">
        <title>Draft genome sequences for Neonectria magnoliae and Neonectria punicea, canker pathogens of Liriodendron tulipifera and Acer saccharum in West Virginia.</title>
        <authorList>
            <person name="Petronek H.M."/>
            <person name="Kasson M.T."/>
            <person name="Metheny A.M."/>
            <person name="Stauder C.M."/>
            <person name="Lovett B."/>
            <person name="Lynch S.C."/>
            <person name="Garnas J.R."/>
            <person name="Kasson L.R."/>
            <person name="Stajich J.E."/>
        </authorList>
    </citation>
    <scope>NUCLEOTIDE SEQUENCE [LARGE SCALE GENOMIC DNA]</scope>
    <source>
        <strain evidence="3 4">NRRL 64651</strain>
    </source>
</reference>
<gene>
    <name evidence="3" type="ORF">QQZ08_011195</name>
</gene>
<evidence type="ECO:0000313" key="3">
    <source>
        <dbReference type="EMBL" id="KAK7418570.1"/>
    </source>
</evidence>
<accession>A0ABR1HBS1</accession>
<dbReference type="Proteomes" id="UP001498421">
    <property type="component" value="Unassembled WGS sequence"/>
</dbReference>
<feature type="compositionally biased region" description="Polar residues" evidence="2">
    <location>
        <begin position="244"/>
        <end position="253"/>
    </location>
</feature>
<evidence type="ECO:0000313" key="4">
    <source>
        <dbReference type="Proteomes" id="UP001498421"/>
    </source>
</evidence>
<feature type="region of interest" description="Disordered" evidence="2">
    <location>
        <begin position="140"/>
        <end position="338"/>
    </location>
</feature>
<feature type="compositionally biased region" description="Pro residues" evidence="2">
    <location>
        <begin position="159"/>
        <end position="169"/>
    </location>
</feature>
<feature type="coiled-coil region" evidence="1">
    <location>
        <begin position="493"/>
        <end position="534"/>
    </location>
</feature>
<feature type="compositionally biased region" description="Pro residues" evidence="2">
    <location>
        <begin position="230"/>
        <end position="239"/>
    </location>
</feature>
<feature type="compositionally biased region" description="Basic residues" evidence="2">
    <location>
        <begin position="290"/>
        <end position="305"/>
    </location>
</feature>
<keyword evidence="1" id="KW-0175">Coiled coil</keyword>
<sequence>MDAAATLHHHPSLVLPLPAPVPESQPHTHAQADDHANAYSRFHAHANAHAPVHGYAGADAHVNGHSQDAVGDAWHFHIADDMPAYDTEHESDVSHLQGDESARSSSVTTPDLPVSRLPLPPPFGFKHDQMFDSTLKTHLFLPPPEHRIDRPPKPSSLSHPPPPPPPPPNASNISIFPRSRASNLPPYPPPPPPPNNDHPRISYSGPPPPPPPNLGSKYDTPRTTDAMLPVLPPPPPPPLRTISPIDSGNQNQHVEFPGEPKRWSPMSTAPLNMARLSKIPSAPTSDGKSHPSRRRDPRGRPRKRSVDRSSGSSTYSRTRPSGTQPSDSGTSEEDPIVYRNARQFPPLLPAAPAFGSPGTDSKASVTNRITAWVAQYERTQSPGKQPLMEKSKASTLSKGPFTLGNEVQSISDESTASSEGEIEMLWTQLKDKRAKLNDMKAEMARRRKELRDLRRRKDDADNAFMSVIRPMLVSQRGALHTPPSLLDRRMNDMQSLRTDYHFLEANYEGLEVMLDEEEAELNSLETRFFSLLAAGRARPERRRADIDSEQDQTDYFKNMPVDLKGIAPEGPPEDRHPLYVELLSTVGDLENAKEEHEDLLFIKEQYDYDVEMKRTGDNPDSEEMTEFFDEFESENERMLNNVTKLEAAVAHLKHRCEERGVMQKHMSPRVEYLLYPEREYEDMDLEEIDTIRERQPSLVHDKFPVLLTQPEHVMALQTSLGALKAAATLSDDDPKKRVKMQLASKEYAIDRLIMDHETGGKADFVNRWLLQQLRISPMNAALLHSTFISSRSLKIRDFWRWQSDVLHYWWRDGTAVLTEDSFKLVTSEDSQYASRVGTPQLSRAASDGPDVNSGRRQHFTWGSEAQTTVA</sequence>
<comment type="caution">
    <text evidence="3">The sequence shown here is derived from an EMBL/GenBank/DDBJ whole genome shotgun (WGS) entry which is preliminary data.</text>
</comment>
<feature type="region of interest" description="Disordered" evidence="2">
    <location>
        <begin position="379"/>
        <end position="418"/>
    </location>
</feature>
<feature type="compositionally biased region" description="Polar residues" evidence="2">
    <location>
        <begin position="405"/>
        <end position="418"/>
    </location>
</feature>